<dbReference type="Pfam" id="PF00646">
    <property type="entry name" value="F-box"/>
    <property type="match status" value="1"/>
</dbReference>
<dbReference type="InterPro" id="IPR055411">
    <property type="entry name" value="LRR_FXL15/At3g58940/PEG3-like"/>
</dbReference>
<dbReference type="InterPro" id="IPR053781">
    <property type="entry name" value="F-box_AtFBL13-like"/>
</dbReference>
<dbReference type="InterPro" id="IPR001810">
    <property type="entry name" value="F-box_dom"/>
</dbReference>
<evidence type="ECO:0000313" key="2">
    <source>
        <dbReference type="EMBL" id="OMP02164.1"/>
    </source>
</evidence>
<dbReference type="AlphaFoldDB" id="A0A1R3K531"/>
<evidence type="ECO:0000313" key="3">
    <source>
        <dbReference type="Proteomes" id="UP000187203"/>
    </source>
</evidence>
<dbReference type="Gene3D" id="1.20.1280.50">
    <property type="match status" value="1"/>
</dbReference>
<accession>A0A1R3K531</accession>
<dbReference type="InterPro" id="IPR036047">
    <property type="entry name" value="F-box-like_dom_sf"/>
</dbReference>
<dbReference type="InterPro" id="IPR006566">
    <property type="entry name" value="FBD"/>
</dbReference>
<dbReference type="SUPFAM" id="SSF81383">
    <property type="entry name" value="F-box domain"/>
    <property type="match status" value="1"/>
</dbReference>
<reference evidence="3" key="1">
    <citation type="submission" date="2013-09" db="EMBL/GenBank/DDBJ databases">
        <title>Corchorus olitorius genome sequencing.</title>
        <authorList>
            <person name="Alam M."/>
            <person name="Haque M.S."/>
            <person name="Islam M.S."/>
            <person name="Emdad E.M."/>
            <person name="Islam M.M."/>
            <person name="Ahmed B."/>
            <person name="Halim A."/>
            <person name="Hossen Q.M.M."/>
            <person name="Hossain M.Z."/>
            <person name="Ahmed R."/>
            <person name="Khan M.M."/>
            <person name="Islam R."/>
            <person name="Rashid M.M."/>
            <person name="Khan S.A."/>
            <person name="Rahman M.S."/>
            <person name="Alam M."/>
            <person name="Yahiya A.S."/>
            <person name="Khan M.S."/>
            <person name="Azam M.S."/>
            <person name="Haque T."/>
            <person name="Lashkar M.Z.H."/>
            <person name="Akhand A.I."/>
            <person name="Morshed G."/>
            <person name="Roy S."/>
            <person name="Uddin K.S."/>
            <person name="Rabeya T."/>
            <person name="Hossain A.S."/>
            <person name="Chowdhury A."/>
            <person name="Snigdha A.R."/>
            <person name="Mortoza M.S."/>
            <person name="Matin S.A."/>
            <person name="Hoque S.M.E."/>
            <person name="Islam M.K."/>
            <person name="Roy D.K."/>
            <person name="Haider R."/>
            <person name="Moosa M.M."/>
            <person name="Elias S.M."/>
            <person name="Hasan A.M."/>
            <person name="Jahan S."/>
            <person name="Shafiuddin M."/>
            <person name="Mahmood N."/>
            <person name="Shommy N.S."/>
        </authorList>
    </citation>
    <scope>NUCLEOTIDE SEQUENCE [LARGE SCALE GENOMIC DNA]</scope>
    <source>
        <strain evidence="3">cv. O-4</strain>
    </source>
</reference>
<dbReference type="InterPro" id="IPR050232">
    <property type="entry name" value="FBL13/AtMIF1-like"/>
</dbReference>
<dbReference type="PANTHER" id="PTHR31900">
    <property type="entry name" value="F-BOX/RNI SUPERFAMILY PROTEIN-RELATED"/>
    <property type="match status" value="1"/>
</dbReference>
<dbReference type="STRING" id="93759.A0A1R3K531"/>
<evidence type="ECO:0000259" key="1">
    <source>
        <dbReference type="PROSITE" id="PS50181"/>
    </source>
</evidence>
<dbReference type="SMART" id="SM00256">
    <property type="entry name" value="FBOX"/>
    <property type="match status" value="1"/>
</dbReference>
<keyword evidence="3" id="KW-1185">Reference proteome</keyword>
<protein>
    <recommendedName>
        <fullName evidence="1">F-box domain-containing protein</fullName>
    </recommendedName>
</protein>
<proteinExistence type="predicted"/>
<dbReference type="Proteomes" id="UP000187203">
    <property type="component" value="Unassembled WGS sequence"/>
</dbReference>
<dbReference type="PROSITE" id="PS50181">
    <property type="entry name" value="FBOX"/>
    <property type="match status" value="1"/>
</dbReference>
<gene>
    <name evidence="2" type="ORF">COLO4_11297</name>
</gene>
<feature type="domain" description="F-box" evidence="1">
    <location>
        <begin position="12"/>
        <end position="60"/>
    </location>
</feature>
<dbReference type="Pfam" id="PF08387">
    <property type="entry name" value="FBD"/>
    <property type="match status" value="1"/>
</dbReference>
<organism evidence="2 3">
    <name type="scientific">Corchorus olitorius</name>
    <dbReference type="NCBI Taxonomy" id="93759"/>
    <lineage>
        <taxon>Eukaryota</taxon>
        <taxon>Viridiplantae</taxon>
        <taxon>Streptophyta</taxon>
        <taxon>Embryophyta</taxon>
        <taxon>Tracheophyta</taxon>
        <taxon>Spermatophyta</taxon>
        <taxon>Magnoliopsida</taxon>
        <taxon>eudicotyledons</taxon>
        <taxon>Gunneridae</taxon>
        <taxon>Pentapetalae</taxon>
        <taxon>rosids</taxon>
        <taxon>malvids</taxon>
        <taxon>Malvales</taxon>
        <taxon>Malvaceae</taxon>
        <taxon>Grewioideae</taxon>
        <taxon>Apeibeae</taxon>
        <taxon>Corchorus</taxon>
    </lineage>
</organism>
<dbReference type="OrthoDB" id="612216at2759"/>
<dbReference type="EMBL" id="AWUE01014681">
    <property type="protein sequence ID" value="OMP02164.1"/>
    <property type="molecule type" value="Genomic_DNA"/>
</dbReference>
<dbReference type="PANTHER" id="PTHR31900:SF27">
    <property type="entry name" value="FBD DOMAIN-CONTAINING PROTEIN"/>
    <property type="match status" value="1"/>
</dbReference>
<comment type="caution">
    <text evidence="2">The sequence shown here is derived from an EMBL/GenBank/DDBJ whole genome shotgun (WGS) entry which is preliminary data.</text>
</comment>
<sequence>MAKGAKIKLGCLDKISSLPDSILCRILSSIPIKDAVRTSILSTRWRYLFASMTTLQLDDRCLNHGSVESFMNFGDRLLLFSSEPSLECFQLVVSWTNRYVFDSSRVYEWVRAALGHGVKELDLLIDIKEFMLPTILFTCKSLVTLKLQLGFRMYVPRGACFPNLKKLQLTYMKFSDNDSVQRRDYKRDAYKRAATDLLHLIRNVQSLQFKIDHPETFSNYVRVQILVMSGEAGLAFENLVELKLTEDVFGHHKHAEWRGTWVVEFLQCTPNLQTLVLSIEGGHAERGVWTPPKEVPSCLLSHLKKIVLNQSWRSLELNSYFLKNARVLEELSFGINHWYKKKNQ</sequence>
<name>A0A1R3K531_9ROSI</name>
<dbReference type="Pfam" id="PF24758">
    <property type="entry name" value="LRR_At5g56370"/>
    <property type="match status" value="1"/>
</dbReference>
<dbReference type="CDD" id="cd22160">
    <property type="entry name" value="F-box_AtFBL13-like"/>
    <property type="match status" value="1"/>
</dbReference>